<dbReference type="Proteomes" id="UP000031843">
    <property type="component" value="Chromosome secondary"/>
</dbReference>
<evidence type="ECO:0000256" key="3">
    <source>
        <dbReference type="RuleBase" id="RU000524"/>
    </source>
</evidence>
<name>A0A0C4YI87_9BURK</name>
<evidence type="ECO:0000313" key="5">
    <source>
        <dbReference type="EMBL" id="AJG22345.1"/>
    </source>
</evidence>
<dbReference type="CDD" id="cd04496">
    <property type="entry name" value="SSB_OBF"/>
    <property type="match status" value="1"/>
</dbReference>
<dbReference type="GO" id="GO:0006260">
    <property type="term" value="P:DNA replication"/>
    <property type="evidence" value="ECO:0007669"/>
    <property type="project" value="InterPro"/>
</dbReference>
<reference evidence="5 6" key="1">
    <citation type="journal article" date="2015" name="Genome Announc.">
        <title>Complete Genome Sequence of Cupriavidus basilensis 4G11, Isolated from the Oak Ridge Field Research Center Site.</title>
        <authorList>
            <person name="Ray J."/>
            <person name="Waters R.J."/>
            <person name="Skerker J.M."/>
            <person name="Kuehl J.V."/>
            <person name="Price M.N."/>
            <person name="Huang J."/>
            <person name="Chakraborty R."/>
            <person name="Arkin A.P."/>
            <person name="Deutschbauer A."/>
        </authorList>
    </citation>
    <scope>NUCLEOTIDE SEQUENCE [LARGE SCALE GENOMIC DNA]</scope>
    <source>
        <strain evidence="5">4G11</strain>
    </source>
</reference>
<dbReference type="OrthoDB" id="9809878at2"/>
<evidence type="ECO:0000256" key="1">
    <source>
        <dbReference type="ARBA" id="ARBA00023125"/>
    </source>
</evidence>
<dbReference type="GO" id="GO:0003697">
    <property type="term" value="F:single-stranded DNA binding"/>
    <property type="evidence" value="ECO:0007669"/>
    <property type="project" value="InterPro"/>
</dbReference>
<dbReference type="PROSITE" id="PS50935">
    <property type="entry name" value="SSB"/>
    <property type="match status" value="1"/>
</dbReference>
<evidence type="ECO:0000313" key="6">
    <source>
        <dbReference type="Proteomes" id="UP000031843"/>
    </source>
</evidence>
<sequence length="145" mass="16792">MSNIIEVTGNMGDNPSLENTTYGPVVRLRMLCDEYKPIERDGETEYVADEAKQEWYSVSIWRDGLRDQVMKLLRKGMRITVQGRLTVGKFEDRDSGEMRYALQVNADSLFLNLNRVEHIEMRAKRRSDAADNAPAHDQHDDRPFD</sequence>
<evidence type="ECO:0000256" key="4">
    <source>
        <dbReference type="SAM" id="MobiDB-lite"/>
    </source>
</evidence>
<dbReference type="InterPro" id="IPR011344">
    <property type="entry name" value="ssDNA-bd"/>
</dbReference>
<dbReference type="Pfam" id="PF00436">
    <property type="entry name" value="SSB"/>
    <property type="match status" value="1"/>
</dbReference>
<evidence type="ECO:0000256" key="2">
    <source>
        <dbReference type="PIRNR" id="PIRNR002070"/>
    </source>
</evidence>
<dbReference type="SUPFAM" id="SSF50249">
    <property type="entry name" value="Nucleic acid-binding proteins"/>
    <property type="match status" value="1"/>
</dbReference>
<accession>A0A0C4YI87</accession>
<dbReference type="AlphaFoldDB" id="A0A0C4YI87"/>
<dbReference type="RefSeq" id="WP_043353774.1">
    <property type="nucleotide sequence ID" value="NZ_CP010537.1"/>
</dbReference>
<keyword evidence="6" id="KW-1185">Reference proteome</keyword>
<dbReference type="NCBIfam" id="TIGR00621">
    <property type="entry name" value="ssb"/>
    <property type="match status" value="1"/>
</dbReference>
<dbReference type="STRING" id="68895.RR42_s0754"/>
<gene>
    <name evidence="5" type="ORF">RR42_s0754</name>
</gene>
<protein>
    <recommendedName>
        <fullName evidence="2 3">Single-stranded DNA-binding protein</fullName>
    </recommendedName>
</protein>
<organism evidence="5 6">
    <name type="scientific">Cupriavidus basilensis</name>
    <dbReference type="NCBI Taxonomy" id="68895"/>
    <lineage>
        <taxon>Bacteria</taxon>
        <taxon>Pseudomonadati</taxon>
        <taxon>Pseudomonadota</taxon>
        <taxon>Betaproteobacteria</taxon>
        <taxon>Burkholderiales</taxon>
        <taxon>Burkholderiaceae</taxon>
        <taxon>Cupriavidus</taxon>
    </lineage>
</organism>
<keyword evidence="1 2" id="KW-0238">DNA-binding</keyword>
<dbReference type="KEGG" id="cbw:RR42_s0754"/>
<dbReference type="EMBL" id="CP010537">
    <property type="protein sequence ID" value="AJG22345.1"/>
    <property type="molecule type" value="Genomic_DNA"/>
</dbReference>
<feature type="region of interest" description="Disordered" evidence="4">
    <location>
        <begin position="124"/>
        <end position="145"/>
    </location>
</feature>
<dbReference type="InterPro" id="IPR012340">
    <property type="entry name" value="NA-bd_OB-fold"/>
</dbReference>
<dbReference type="PIRSF" id="PIRSF002070">
    <property type="entry name" value="SSB"/>
    <property type="match status" value="1"/>
</dbReference>
<dbReference type="InterPro" id="IPR000424">
    <property type="entry name" value="Primosome_PriB/ssb"/>
</dbReference>
<dbReference type="Gene3D" id="2.40.50.140">
    <property type="entry name" value="Nucleic acid-binding proteins"/>
    <property type="match status" value="1"/>
</dbReference>
<proteinExistence type="predicted"/>